<accession>A0A4P8IPX9</accession>
<evidence type="ECO:0000313" key="2">
    <source>
        <dbReference type="EMBL" id="QCP48934.1"/>
    </source>
</evidence>
<reference evidence="2 3" key="1">
    <citation type="submission" date="2019-05" db="EMBL/GenBank/DDBJ databases">
        <title>Burkholderia sp. DHOD12, isolated from subtropical forest soil.</title>
        <authorList>
            <person name="Gao Z.-H."/>
            <person name="Qiu L.-H."/>
        </authorList>
    </citation>
    <scope>NUCLEOTIDE SEQUENCE [LARGE SCALE GENOMIC DNA]</scope>
    <source>
        <strain evidence="2 3">DHOD12</strain>
    </source>
</reference>
<keyword evidence="3" id="KW-1185">Reference proteome</keyword>
<dbReference type="AlphaFoldDB" id="A0A4P8IPX9"/>
<gene>
    <name evidence="2" type="ORF">FAZ95_06900</name>
</gene>
<evidence type="ECO:0008006" key="4">
    <source>
        <dbReference type="Google" id="ProtNLM"/>
    </source>
</evidence>
<keyword evidence="1" id="KW-0732">Signal</keyword>
<feature type="chain" id="PRO_5020411946" description="Lipoprotein" evidence="1">
    <location>
        <begin position="17"/>
        <end position="230"/>
    </location>
</feature>
<organism evidence="2 3">
    <name type="scientific">Trinickia violacea</name>
    <dbReference type="NCBI Taxonomy" id="2571746"/>
    <lineage>
        <taxon>Bacteria</taxon>
        <taxon>Pseudomonadati</taxon>
        <taxon>Pseudomonadota</taxon>
        <taxon>Betaproteobacteria</taxon>
        <taxon>Burkholderiales</taxon>
        <taxon>Burkholderiaceae</taxon>
        <taxon>Trinickia</taxon>
    </lineage>
</organism>
<dbReference type="OrthoDB" id="9089757at2"/>
<dbReference type="RefSeq" id="WP_137331765.1">
    <property type="nucleotide sequence ID" value="NZ_CP040077.1"/>
</dbReference>
<evidence type="ECO:0000256" key="1">
    <source>
        <dbReference type="SAM" id="SignalP"/>
    </source>
</evidence>
<dbReference type="EMBL" id="CP040077">
    <property type="protein sequence ID" value="QCP48934.1"/>
    <property type="molecule type" value="Genomic_DNA"/>
</dbReference>
<evidence type="ECO:0000313" key="3">
    <source>
        <dbReference type="Proteomes" id="UP000298656"/>
    </source>
</evidence>
<protein>
    <recommendedName>
        <fullName evidence="4">Lipoprotein</fullName>
    </recommendedName>
</protein>
<feature type="signal peptide" evidence="1">
    <location>
        <begin position="1"/>
        <end position="16"/>
    </location>
</feature>
<sequence length="230" mass="24586">MNLKKLSLFLCSAALAGCATTPPISLTTQEQHDLGSVTGTLFIPQSSLLITVTPTNAGATGLLGALVAAGIDAARRSSAEKDAAPIIEQLRDYDFRTVMKQASNDALGTVADIRFRAPFDVDTVASSTQKRIIYDKSSASAILFVDVGYQMQSGNLYISATAVMYPKSNELLQFRKKPNESDPLDAGNAIYRKTFYFGKQNVSATDIKSDLTEGANSIATQLAADLNHPL</sequence>
<dbReference type="KEGG" id="tvl:FAZ95_06900"/>
<proteinExistence type="predicted"/>
<dbReference type="PROSITE" id="PS51257">
    <property type="entry name" value="PROKAR_LIPOPROTEIN"/>
    <property type="match status" value="1"/>
</dbReference>
<name>A0A4P8IPX9_9BURK</name>
<dbReference type="Proteomes" id="UP000298656">
    <property type="component" value="Chromosome 1"/>
</dbReference>